<dbReference type="AlphaFoldDB" id="A0A840TVL4"/>
<dbReference type="EMBL" id="JACHGF010000012">
    <property type="protein sequence ID" value="MBB5286945.1"/>
    <property type="molecule type" value="Genomic_DNA"/>
</dbReference>
<dbReference type="GO" id="GO:0006508">
    <property type="term" value="P:proteolysis"/>
    <property type="evidence" value="ECO:0007669"/>
    <property type="project" value="UniProtKB-KW"/>
</dbReference>
<dbReference type="Gene3D" id="3.10.620.30">
    <property type="match status" value="1"/>
</dbReference>
<dbReference type="GO" id="GO:0008233">
    <property type="term" value="F:peptidase activity"/>
    <property type="evidence" value="ECO:0007669"/>
    <property type="project" value="UniProtKB-KW"/>
</dbReference>
<dbReference type="Pfam" id="PF01841">
    <property type="entry name" value="Transglut_core"/>
    <property type="match status" value="1"/>
</dbReference>
<keyword evidence="4" id="KW-0378">Hydrolase</keyword>
<evidence type="ECO:0000259" key="3">
    <source>
        <dbReference type="Pfam" id="PF12969"/>
    </source>
</evidence>
<evidence type="ECO:0000259" key="2">
    <source>
        <dbReference type="Pfam" id="PF01841"/>
    </source>
</evidence>
<dbReference type="RefSeq" id="WP_184178558.1">
    <property type="nucleotide sequence ID" value="NZ_JACHGF010000012.1"/>
</dbReference>
<feature type="transmembrane region" description="Helical" evidence="1">
    <location>
        <begin position="753"/>
        <end position="776"/>
    </location>
</feature>
<keyword evidence="5" id="KW-1185">Reference proteome</keyword>
<keyword evidence="1" id="KW-1133">Transmembrane helix</keyword>
<name>A0A840TVL4_9BACT</name>
<dbReference type="Pfam" id="PF12969">
    <property type="entry name" value="DUF3857"/>
    <property type="match status" value="1"/>
</dbReference>
<organism evidence="4 5">
    <name type="scientific">Rhabdobacter roseus</name>
    <dbReference type="NCBI Taxonomy" id="1655419"/>
    <lineage>
        <taxon>Bacteria</taxon>
        <taxon>Pseudomonadati</taxon>
        <taxon>Bacteroidota</taxon>
        <taxon>Cytophagia</taxon>
        <taxon>Cytophagales</taxon>
        <taxon>Cytophagaceae</taxon>
        <taxon>Rhabdobacter</taxon>
    </lineage>
</organism>
<keyword evidence="1" id="KW-0472">Membrane</keyword>
<feature type="transmembrane region" description="Helical" evidence="1">
    <location>
        <begin position="664"/>
        <end position="685"/>
    </location>
</feature>
<dbReference type="SUPFAM" id="SSF54001">
    <property type="entry name" value="Cysteine proteinases"/>
    <property type="match status" value="1"/>
</dbReference>
<protein>
    <submittedName>
        <fullName evidence="4">Transglutaminase-like putative cysteine protease</fullName>
    </submittedName>
</protein>
<keyword evidence="4" id="KW-0645">Protease</keyword>
<reference evidence="4 5" key="1">
    <citation type="submission" date="2020-08" db="EMBL/GenBank/DDBJ databases">
        <title>Genomic Encyclopedia of Type Strains, Phase IV (KMG-IV): sequencing the most valuable type-strain genomes for metagenomic binning, comparative biology and taxonomic classification.</title>
        <authorList>
            <person name="Goeker M."/>
        </authorList>
    </citation>
    <scope>NUCLEOTIDE SEQUENCE [LARGE SCALE GENOMIC DNA]</scope>
    <source>
        <strain evidence="4 5">DSM 105074</strain>
    </source>
</reference>
<proteinExistence type="predicted"/>
<evidence type="ECO:0000313" key="4">
    <source>
        <dbReference type="EMBL" id="MBB5286945.1"/>
    </source>
</evidence>
<dbReference type="Pfam" id="PF10754">
    <property type="entry name" value="DUF2569"/>
    <property type="match status" value="1"/>
</dbReference>
<gene>
    <name evidence="4" type="ORF">HNQ92_005107</name>
</gene>
<sequence length="870" mass="99673">MIHTATSVKALGLLWLLLYVGTFKLLAAASVGIQPAPAWVIPVSPGGKAPSSKDFSDGYYVAFIDRQVNLDRQTTYQRFIRQIASESGVQNGSEISVVFDPTYERVDFHAIIIWRDGKAISHLKASDFKVLPLETDRQRFLYNGYHSASVILKDVRKGDRIEYMYSTTGWNSVFQNKYSENFTFSAYDYIPHIHYAILAPQDRKLHFKDFNRPPAKSVRPAGPTTIYEWDLKNIKSTPYEDYTPSWATQYPFVQVSEYGSWQEVVDWGLHFYQYAALSGALKAKTEAWKKQANGSRLAYIEQAVHFVQDEIRYLGLETGENSHRPHRPDEVFAQRYGDCKDKALLLCAFLRANDIACDPVLVDTYKKARLQDYLPAPTNFNHVVVRMELAKDRYAFVDGTYSLQGGTANKFYMPPYGAGLLLKKGQTSLIAIPPQNPGYVTVQEEITLPAPTDPAGKGLFSVKTVYFDSEADDIRDTFQQSNISETENNYLNYYRDTYKHADFELLDSLEYYDQREANNFSLVERYQMTNGWQYDSTRQTYVFSILGKMLYDQLVHLPNRPRTAAVALKYPYHMQYTIQVHTPGPWNVPEDQWEIERDAYVIRFKSRWVAEENNWVLSYEYQTRQDHVPVEQVAQLKKDIERLVTNLEYELTPPGSTPVGDPNFGMILFALLALAGGTWLSFWLYKYSPGGGLAVAKSTSLGGWLIVLGIGLVVKPLLVLTPLLSNTSAYFTASGWNYFAGDNSFKILAFRTMLVFEVLFNILLFCISILLIILYFKKRDSFPRIFSITICASLFFLFVTTGISNGFFRTYVEASIQQSQYEIFRQFVYAAVWVPYLYKSSRVKKTFVRPYGHIRTADTSKDPEVMQTLE</sequence>
<keyword evidence="1" id="KW-0812">Transmembrane</keyword>
<dbReference type="InterPro" id="IPR019690">
    <property type="entry name" value="DUF2569"/>
</dbReference>
<feature type="domain" description="Transglutaminase-like" evidence="2">
    <location>
        <begin position="299"/>
        <end position="387"/>
    </location>
</feature>
<dbReference type="Proteomes" id="UP000557307">
    <property type="component" value="Unassembled WGS sequence"/>
</dbReference>
<evidence type="ECO:0000313" key="5">
    <source>
        <dbReference type="Proteomes" id="UP000557307"/>
    </source>
</evidence>
<feature type="transmembrane region" description="Helical" evidence="1">
    <location>
        <begin position="785"/>
        <end position="803"/>
    </location>
</feature>
<comment type="caution">
    <text evidence="4">The sequence shown here is derived from an EMBL/GenBank/DDBJ whole genome shotgun (WGS) entry which is preliminary data.</text>
</comment>
<dbReference type="InterPro" id="IPR024618">
    <property type="entry name" value="DUF3857"/>
</dbReference>
<dbReference type="InterPro" id="IPR038765">
    <property type="entry name" value="Papain-like_cys_pep_sf"/>
</dbReference>
<accession>A0A840TVL4</accession>
<evidence type="ECO:0000256" key="1">
    <source>
        <dbReference type="SAM" id="Phobius"/>
    </source>
</evidence>
<feature type="domain" description="DUF3857" evidence="3">
    <location>
        <begin position="72"/>
        <end position="236"/>
    </location>
</feature>
<feature type="transmembrane region" description="Helical" evidence="1">
    <location>
        <begin position="705"/>
        <end position="733"/>
    </location>
</feature>
<dbReference type="Gene3D" id="2.60.40.3140">
    <property type="match status" value="1"/>
</dbReference>
<dbReference type="InterPro" id="IPR002931">
    <property type="entry name" value="Transglutaminase-like"/>
</dbReference>